<dbReference type="GeneID" id="73347755"/>
<keyword evidence="3" id="KW-1185">Reference proteome</keyword>
<sequence>MTITVTISISLFKLPNDTKRQSPFRAAKLGKAGCIAPTDIIYDVVGPVGPNIALTELDAVCGAVSSRSGYPATPRNTICLMSDYHFEVGSDEAIMALGKRGIKQSFWMSHASLSPCFVRISTTSYAQPNSYSASYLVKVKAKRIRRSATPAASTGAWTLPRFGCLLAARKLMKRSQPKHSQPSISQPLNQPLYFSLLTKVIAAAVQVHCMWMPRTTSPHDSRTPVVNVTFPLLNLPTAPVSYSSVVSVNSPVEPGFLGEGLCNTFFQLHILHLSLHFPPPRDISGSGDSTTANHARLPTESPVAGCIEPEQVTRREGGKTISPDRRKKQPQACPPRQPSGLTDRVGRLSTDWSRSGSPPRCPRFAKRTIFNVPELDLLGRRTITDANTIRPALATGVNTIPYPNFNPYFDSSIGHLPLPILHGDKSSKCGVCILQILVACSSVETVELEVQFDLEAAGPHRGHSQTILTIIVACPTCGWNLHFPPHAEDHIVQLTSSPTHYSNQLPWDRGTNRNTKMMIEYLGIYQPKPTA</sequence>
<dbReference type="AlphaFoldDB" id="A0A9Q8T3T0"/>
<protein>
    <submittedName>
        <fullName evidence="2">Uncharacterized protein</fullName>
    </submittedName>
</protein>
<dbReference type="EMBL" id="CP019479">
    <property type="protein sequence ID" value="UQC88285.1"/>
    <property type="molecule type" value="Genomic_DNA"/>
</dbReference>
<organism evidence="2 3">
    <name type="scientific">Colletotrichum lupini</name>
    <dbReference type="NCBI Taxonomy" id="145971"/>
    <lineage>
        <taxon>Eukaryota</taxon>
        <taxon>Fungi</taxon>
        <taxon>Dikarya</taxon>
        <taxon>Ascomycota</taxon>
        <taxon>Pezizomycotina</taxon>
        <taxon>Sordariomycetes</taxon>
        <taxon>Hypocreomycetidae</taxon>
        <taxon>Glomerellales</taxon>
        <taxon>Glomerellaceae</taxon>
        <taxon>Colletotrichum</taxon>
        <taxon>Colletotrichum acutatum species complex</taxon>
    </lineage>
</organism>
<evidence type="ECO:0000256" key="1">
    <source>
        <dbReference type="SAM" id="MobiDB-lite"/>
    </source>
</evidence>
<reference evidence="2" key="1">
    <citation type="journal article" date="2021" name="Mol. Plant Microbe Interact.">
        <title>Complete Genome Sequence of the Plant-Pathogenic Fungus Colletotrichum lupini.</title>
        <authorList>
            <person name="Baroncelli R."/>
            <person name="Pensec F."/>
            <person name="Da Lio D."/>
            <person name="Boufleur T."/>
            <person name="Vicente I."/>
            <person name="Sarrocco S."/>
            <person name="Picot A."/>
            <person name="Baraldi E."/>
            <person name="Sukno S."/>
            <person name="Thon M."/>
            <person name="Le Floch G."/>
        </authorList>
    </citation>
    <scope>NUCLEOTIDE SEQUENCE</scope>
    <source>
        <strain evidence="2">IMI 504893</strain>
    </source>
</reference>
<gene>
    <name evidence="2" type="ORF">CLUP02_13808</name>
</gene>
<feature type="compositionally biased region" description="Basic and acidic residues" evidence="1">
    <location>
        <begin position="311"/>
        <end position="324"/>
    </location>
</feature>
<feature type="region of interest" description="Disordered" evidence="1">
    <location>
        <begin position="282"/>
        <end position="360"/>
    </location>
</feature>
<evidence type="ECO:0000313" key="2">
    <source>
        <dbReference type="EMBL" id="UQC88285.1"/>
    </source>
</evidence>
<evidence type="ECO:0000313" key="3">
    <source>
        <dbReference type="Proteomes" id="UP000830671"/>
    </source>
</evidence>
<proteinExistence type="predicted"/>
<dbReference type="Proteomes" id="UP000830671">
    <property type="component" value="Chromosome 7"/>
</dbReference>
<dbReference type="RefSeq" id="XP_049149891.1">
    <property type="nucleotide sequence ID" value="XM_049292745.1"/>
</dbReference>
<dbReference type="KEGG" id="clup:CLUP02_13808"/>
<name>A0A9Q8T3T0_9PEZI</name>
<accession>A0A9Q8T3T0</accession>